<feature type="repeat" description="WD" evidence="1">
    <location>
        <begin position="663"/>
        <end position="693"/>
    </location>
</feature>
<evidence type="ECO:0000313" key="5">
    <source>
        <dbReference type="RefSeq" id="XP_055897894.1"/>
    </source>
</evidence>
<feature type="region of interest" description="Disordered" evidence="2">
    <location>
        <begin position="384"/>
        <end position="431"/>
    </location>
</feature>
<dbReference type="Gene3D" id="2.130.10.10">
    <property type="entry name" value="YVTN repeat-like/Quinoprotein amine dehydrogenase"/>
    <property type="match status" value="2"/>
</dbReference>
<dbReference type="InterPro" id="IPR006594">
    <property type="entry name" value="LisH"/>
</dbReference>
<keyword evidence="1" id="KW-0853">WD repeat</keyword>
<dbReference type="PROSITE" id="PS50896">
    <property type="entry name" value="LISH"/>
    <property type="match status" value="1"/>
</dbReference>
<dbReference type="RefSeq" id="XP_055897895.1">
    <property type="nucleotide sequence ID" value="XM_056041920.1"/>
</dbReference>
<dbReference type="InterPro" id="IPR015943">
    <property type="entry name" value="WD40/YVTN_repeat-like_dom_sf"/>
</dbReference>
<evidence type="ECO:0000313" key="6">
    <source>
        <dbReference type="RefSeq" id="XP_055897895.1"/>
    </source>
</evidence>
<protein>
    <submittedName>
        <fullName evidence="5 6">WD repeat-containing protein 47-like isoform X1</fullName>
    </submittedName>
</protein>
<dbReference type="GeneID" id="106073500"/>
<dbReference type="InterPro" id="IPR057749">
    <property type="entry name" value="WDR47_COR"/>
</dbReference>
<reference evidence="5 6" key="1">
    <citation type="submission" date="2025-04" db="UniProtKB">
        <authorList>
            <consortium name="RefSeq"/>
        </authorList>
    </citation>
    <scope>IDENTIFICATION</scope>
</reference>
<dbReference type="PROSITE" id="PS50897">
    <property type="entry name" value="CTLH"/>
    <property type="match status" value="1"/>
</dbReference>
<dbReference type="InterPro" id="IPR006595">
    <property type="entry name" value="CTLH_C"/>
</dbReference>
<dbReference type="Proteomes" id="UP001165740">
    <property type="component" value="Chromosome 9"/>
</dbReference>
<dbReference type="PANTHER" id="PTHR19863">
    <property type="entry name" value="NEMITIN (NEURONAL ENRICHED MAP INTERACTING PROTEIN) HOMOLOG"/>
    <property type="match status" value="1"/>
</dbReference>
<dbReference type="CDD" id="cd00200">
    <property type="entry name" value="WD40"/>
    <property type="match status" value="1"/>
</dbReference>
<dbReference type="OMA" id="HICPTPE"/>
<name>A0A9W3BEN4_BIOGL</name>
<dbReference type="RefSeq" id="XP_055897894.1">
    <property type="nucleotide sequence ID" value="XM_056041919.1"/>
</dbReference>
<dbReference type="InterPro" id="IPR036322">
    <property type="entry name" value="WD40_repeat_dom_sf"/>
</dbReference>
<dbReference type="RefSeq" id="XP_055897896.1">
    <property type="nucleotide sequence ID" value="XM_056041921.1"/>
</dbReference>
<accession>A0A9W3BEN4</accession>
<evidence type="ECO:0000256" key="2">
    <source>
        <dbReference type="SAM" id="MobiDB-lite"/>
    </source>
</evidence>
<dbReference type="SMART" id="SM00320">
    <property type="entry name" value="WD40"/>
    <property type="match status" value="7"/>
</dbReference>
<evidence type="ECO:0000313" key="7">
    <source>
        <dbReference type="RefSeq" id="XP_055897896.1"/>
    </source>
</evidence>
<feature type="region of interest" description="Disordered" evidence="2">
    <location>
        <begin position="502"/>
        <end position="604"/>
    </location>
</feature>
<dbReference type="PROSITE" id="PS50082">
    <property type="entry name" value="WD_REPEATS_2"/>
    <property type="match status" value="2"/>
</dbReference>
<feature type="domain" description="CTLH" evidence="3">
    <location>
        <begin position="44"/>
        <end position="101"/>
    </location>
</feature>
<gene>
    <name evidence="5 6 7" type="primary">LOC106073500</name>
</gene>
<dbReference type="AlphaFoldDB" id="A0A9W3BEN4"/>
<organism evidence="4 7">
    <name type="scientific">Biomphalaria glabrata</name>
    <name type="common">Bloodfluke planorb</name>
    <name type="synonym">Freshwater snail</name>
    <dbReference type="NCBI Taxonomy" id="6526"/>
    <lineage>
        <taxon>Eukaryota</taxon>
        <taxon>Metazoa</taxon>
        <taxon>Spiralia</taxon>
        <taxon>Lophotrochozoa</taxon>
        <taxon>Mollusca</taxon>
        <taxon>Gastropoda</taxon>
        <taxon>Heterobranchia</taxon>
        <taxon>Euthyneura</taxon>
        <taxon>Panpulmonata</taxon>
        <taxon>Hygrophila</taxon>
        <taxon>Lymnaeoidea</taxon>
        <taxon>Planorbidae</taxon>
        <taxon>Biomphalaria</taxon>
    </lineage>
</organism>
<sequence>MPSGNLTINETEVVKLVAEFLQNRTLNISMLSLERETGVINGLFSDDMLFLRQLILDGQWDDVIDFIQPLISIEAFDSKKFQYTILKHKYLELLCIKSEPNVMQNYETTVDEVVKCLNTLESLCSSKEDYSNLCFLLSLPKLSDHSEYQNWNPSNARVECFRQVEPLLRPYLPIEKKDEQKNQMSCNDRLMQLLLKGMLYESCVDYCQQQATGGQNGMTYSTLLTDTGFSDADLSLLAWLQCIPYEVFSCPFEQRAISVDIRPLIKPSLEASWSEQILVTPIKPKMFPHSAVPAMRSRSAELMTRSLNPQFDGLSSGLWQGNRLEWSAPQNQAALSQSMMPGGIPNNPRDPMLMSMEKLFSEGEVIDTRTSISEELKGLQRASLNLSKPGSPAPSVKAPTKSSSPSRSVTKSETPPWSSQSSSTKDSSNELYKEYQRQRQRLQEQLELQEKQRELYQRELNEIDKKAQQAIGDNRLSEELLFSHLNDVPTIASLQITAGDATDRCPSECPSSQYLQQMSPFPVSSPSLLPTIEQKDPGQATNRSSPEQSKNNVDANIVDPQQPSVVGPSKTEPRPMAGKSVTPLANTRRSSEVSKSPSHKPGFIPVTKIEDQQAIRAIAFHPRGNFYALGSNSKMLRVCAFPNMGNLREEHVAYETSVVYKHAKHHKGSIYCCAWNPLGDLIATGSNDKTIKLTRFNEDTLSAEGTSMELGFHDGTVRDLVFMQDVTNRSSILISGGAGDCKIYVSDCESGAPIRAMAGHTAHIYSLHTWGGCMFVSGSQDKTARFWDLRASTPITVVPAPSGSPYASVCVDPSGRLMVSGHEDGVVMLYDIRGAKVVQSFQPHTGECRSARFSNNAYYLLTVAYDQRIVITDLHGDLLRPLPSVVVGEHKDKVIQGRWHPTQFAFVTSSADRSAICWGLPTVM</sequence>
<keyword evidence="4" id="KW-1185">Reference proteome</keyword>
<dbReference type="Pfam" id="PF25602">
    <property type="entry name" value="WDR47_COR"/>
    <property type="match status" value="1"/>
</dbReference>
<dbReference type="SUPFAM" id="SSF50978">
    <property type="entry name" value="WD40 repeat-like"/>
    <property type="match status" value="1"/>
</dbReference>
<dbReference type="InterPro" id="IPR040067">
    <property type="entry name" value="WDR47"/>
</dbReference>
<feature type="repeat" description="WD" evidence="1">
    <location>
        <begin position="757"/>
        <end position="797"/>
    </location>
</feature>
<dbReference type="OrthoDB" id="187712at2759"/>
<feature type="compositionally biased region" description="Low complexity" evidence="2">
    <location>
        <begin position="519"/>
        <end position="530"/>
    </location>
</feature>
<feature type="compositionally biased region" description="Low complexity" evidence="2">
    <location>
        <begin position="399"/>
        <end position="426"/>
    </location>
</feature>
<feature type="compositionally biased region" description="Polar residues" evidence="2">
    <location>
        <begin position="583"/>
        <end position="596"/>
    </location>
</feature>
<feature type="compositionally biased region" description="Polar residues" evidence="2">
    <location>
        <begin position="539"/>
        <end position="564"/>
    </location>
</feature>
<evidence type="ECO:0000313" key="4">
    <source>
        <dbReference type="Proteomes" id="UP001165740"/>
    </source>
</evidence>
<dbReference type="InterPro" id="IPR001680">
    <property type="entry name" value="WD40_rpt"/>
</dbReference>
<evidence type="ECO:0000256" key="1">
    <source>
        <dbReference type="PROSITE-ProRule" id="PRU00221"/>
    </source>
</evidence>
<evidence type="ECO:0000259" key="3">
    <source>
        <dbReference type="PROSITE" id="PS50897"/>
    </source>
</evidence>
<dbReference type="PANTHER" id="PTHR19863:SF5">
    <property type="entry name" value="WD REPEAT-CONTAINING PROTEIN 47"/>
    <property type="match status" value="1"/>
</dbReference>
<dbReference type="Pfam" id="PF00400">
    <property type="entry name" value="WD40"/>
    <property type="match status" value="4"/>
</dbReference>
<dbReference type="SMART" id="SM00668">
    <property type="entry name" value="CTLH"/>
    <property type="match status" value="1"/>
</dbReference>
<proteinExistence type="predicted"/>
<feature type="compositionally biased region" description="Polar residues" evidence="2">
    <location>
        <begin position="509"/>
        <end position="518"/>
    </location>
</feature>